<keyword evidence="4" id="KW-1185">Reference proteome</keyword>
<dbReference type="InterPro" id="IPR012337">
    <property type="entry name" value="RNaseH-like_sf"/>
</dbReference>
<feature type="domain" description="SPIN-DOC-like zinc-finger" evidence="2">
    <location>
        <begin position="21"/>
        <end position="73"/>
    </location>
</feature>
<dbReference type="PANTHER" id="PTHR45913">
    <property type="entry name" value="EPM2A-INTERACTING PROTEIN 1"/>
    <property type="match status" value="1"/>
</dbReference>
<feature type="domain" description="HAT C-terminal dimerisation" evidence="1">
    <location>
        <begin position="486"/>
        <end position="545"/>
    </location>
</feature>
<dbReference type="SUPFAM" id="SSF53098">
    <property type="entry name" value="Ribonuclease H-like"/>
    <property type="match status" value="1"/>
</dbReference>
<dbReference type="InterPro" id="IPR008906">
    <property type="entry name" value="HATC_C_dom"/>
</dbReference>
<evidence type="ECO:0000313" key="3">
    <source>
        <dbReference type="Ensembl" id="ENSPCEP00000009970.1"/>
    </source>
</evidence>
<dbReference type="Pfam" id="PF05699">
    <property type="entry name" value="Dimer_Tnp_hAT"/>
    <property type="match status" value="1"/>
</dbReference>
<evidence type="ECO:0000259" key="2">
    <source>
        <dbReference type="Pfam" id="PF18658"/>
    </source>
</evidence>
<sequence length="570" mass="65775">MWVMSGPKKRKVDSECRVFKKEWTAKYFFTEVRSMAVCLICQETVAVFKEYNISCHLATKHANYASKQSPQERGATAQRLMAKLQAQQNLFHKQTAIQESSTKASFMLSFKLAKATKPLSEGEFLKECMIETAGLLCPESKDKFEKLSLSRRTVTRRVELIDEDIASKLNNMAVSFKLYSLALDERISDRFEITEEFLAMEPLKGKTRGEDLYDRVSAVIESMKLPWSKLANVTTDGSPNLTGKNVGLLKRIQDKVKEENPDQDVIFLHCIIHQESLCKSVLQLNRVVNPVVKLVNCIRAKGLQHRQFITFLEETDADHQDLLYHSRVRWLSLGKVFKRVWDLKEEIGTFLELKRKSDDFPELSDKKWLCDFAFYVHDMYTNVSAFKSKLTFFSRQISKKNFSHFPTLATQKEAIQNVNKYSKSLNNLHEEFCRRFSDFEKIEKSLQLVACPLSQDPETAPQEVQLELIDLQSDAVLKENFHSLALKEFYSSLNEATFPNLWGMAQKMLALFGSTYVCEQTFSVMNINKSRHRSQLTDQHLRSILRIATTKLTPDFDALAKKGDQQHYSH</sequence>
<dbReference type="PANTHER" id="PTHR45913:SF9">
    <property type="entry name" value="GENERAL TRANSCRIPTION FACTOR II-I REPEAT DOMAIN-CONTAINING PROTEIN 2-LIKE-RELATED"/>
    <property type="match status" value="1"/>
</dbReference>
<dbReference type="Ensembl" id="ENSPCET00000010306.1">
    <property type="protein sequence ID" value="ENSPCEP00000009970.1"/>
    <property type="gene ID" value="ENSPCEG00000007909.1"/>
</dbReference>
<dbReference type="GO" id="GO:0046983">
    <property type="term" value="F:protein dimerization activity"/>
    <property type="evidence" value="ECO:0007669"/>
    <property type="project" value="InterPro"/>
</dbReference>
<dbReference type="Pfam" id="PF18658">
    <property type="entry name" value="zf-C2H2_12"/>
    <property type="match status" value="1"/>
</dbReference>
<dbReference type="Proteomes" id="UP000694393">
    <property type="component" value="Unplaced"/>
</dbReference>
<protein>
    <submittedName>
        <fullName evidence="3">Uncharacterized protein</fullName>
    </submittedName>
</protein>
<dbReference type="AlphaFoldDB" id="A0A8C8RUL4"/>
<accession>A0A8C8RUL4</accession>
<proteinExistence type="predicted"/>
<evidence type="ECO:0000259" key="1">
    <source>
        <dbReference type="Pfam" id="PF05699"/>
    </source>
</evidence>
<evidence type="ECO:0000313" key="4">
    <source>
        <dbReference type="Proteomes" id="UP000694393"/>
    </source>
</evidence>
<dbReference type="InterPro" id="IPR040647">
    <property type="entry name" value="SPIN-DOC_Znf-C2H2"/>
</dbReference>
<organism evidence="3 4">
    <name type="scientific">Pelusios castaneus</name>
    <name type="common">West African mud turtle</name>
    <dbReference type="NCBI Taxonomy" id="367368"/>
    <lineage>
        <taxon>Eukaryota</taxon>
        <taxon>Metazoa</taxon>
        <taxon>Chordata</taxon>
        <taxon>Craniata</taxon>
        <taxon>Vertebrata</taxon>
        <taxon>Euteleostomi</taxon>
        <taxon>Archelosauria</taxon>
        <taxon>Testudinata</taxon>
        <taxon>Testudines</taxon>
        <taxon>Pleurodira</taxon>
        <taxon>Pelomedusidae</taxon>
        <taxon>Pelusios</taxon>
    </lineage>
</organism>
<reference evidence="3" key="2">
    <citation type="submission" date="2025-09" db="UniProtKB">
        <authorList>
            <consortium name="Ensembl"/>
        </authorList>
    </citation>
    <scope>IDENTIFICATION</scope>
</reference>
<reference evidence="3" key="1">
    <citation type="submission" date="2025-08" db="UniProtKB">
        <authorList>
            <consortium name="Ensembl"/>
        </authorList>
    </citation>
    <scope>IDENTIFICATION</scope>
</reference>
<name>A0A8C8RUL4_9SAUR</name>